<gene>
    <name evidence="2" type="ORF">DGUA_6G010201</name>
</gene>
<evidence type="ECO:0000313" key="3">
    <source>
        <dbReference type="Proteomes" id="UP000268350"/>
    </source>
</evidence>
<dbReference type="PANTHER" id="PTHR28598">
    <property type="entry name" value="STAGA COMPLEX 65 SUBUNIT GAMMA"/>
    <property type="match status" value="1"/>
</dbReference>
<dbReference type="AlphaFoldDB" id="A0A3B0J6P2"/>
<proteinExistence type="predicted"/>
<sequence>MQVEHWGAMPEDDEDPEDQSDKLVPIYAKKLMLEEIRQRGELEPEENEHIVELNSSLVTQTIEVMKQTEVLQSLIETYSNKNGSSNYLLNPCQMIPEVDFPPENAADLVGEQKFQKPIWFIPTADTAYSRGDPQHHPQISISACRQALRKVMCGMLRLAGFTDCSESAIQLLTDASEEFLRSFICEYRACYDVDPKTRKSTVLQLLPLERAHTALTGTSLTQVHNYYKHKVITRNRVEIGEFNSVLQDYDQLMKESQSSMQRQQEFNSSDFLNILDNSTTGSNQSMGNIVGDMMQDLGGGSSSGGLSTMTIGNVSQQQMLYGLLDCQVSTSSSNVPSSSSMGTGNASNGNGSTGNGSSSSAGFQTNFDS</sequence>
<dbReference type="GO" id="GO:0003713">
    <property type="term" value="F:transcription coactivator activity"/>
    <property type="evidence" value="ECO:0007669"/>
    <property type="project" value="TreeGrafter"/>
</dbReference>
<accession>A0A3B0J6P2</accession>
<dbReference type="OrthoDB" id="7845034at2759"/>
<evidence type="ECO:0000313" key="2">
    <source>
        <dbReference type="EMBL" id="SPP77697.1"/>
    </source>
</evidence>
<protein>
    <recommendedName>
        <fullName evidence="4">STAGA complex 65 subunit gamma</fullName>
    </recommendedName>
</protein>
<dbReference type="InterPro" id="IPR039460">
    <property type="entry name" value="SUPT7L/Spt7"/>
</dbReference>
<dbReference type="CDD" id="cd06847">
    <property type="entry name" value="HFD_SUPT7L"/>
    <property type="match status" value="1"/>
</dbReference>
<feature type="region of interest" description="Disordered" evidence="1">
    <location>
        <begin position="1"/>
        <end position="20"/>
    </location>
</feature>
<dbReference type="PANTHER" id="PTHR28598:SF1">
    <property type="entry name" value="STAGA COMPLEX 65 SUBUNIT GAMMA"/>
    <property type="match status" value="1"/>
</dbReference>
<dbReference type="Proteomes" id="UP000268350">
    <property type="component" value="Unassembled WGS sequence"/>
</dbReference>
<dbReference type="GO" id="GO:0000124">
    <property type="term" value="C:SAGA complex"/>
    <property type="evidence" value="ECO:0007669"/>
    <property type="project" value="InterPro"/>
</dbReference>
<name>A0A3B0J6P2_DROGU</name>
<keyword evidence="3" id="KW-1185">Reference proteome</keyword>
<dbReference type="EMBL" id="OUUW01000003">
    <property type="protein sequence ID" value="SPP77697.1"/>
    <property type="molecule type" value="Genomic_DNA"/>
</dbReference>
<dbReference type="STRING" id="7266.A0A3B0J6P2"/>
<feature type="compositionally biased region" description="Low complexity" evidence="1">
    <location>
        <begin position="332"/>
        <end position="362"/>
    </location>
</feature>
<feature type="region of interest" description="Disordered" evidence="1">
    <location>
        <begin position="332"/>
        <end position="369"/>
    </location>
</feature>
<evidence type="ECO:0000256" key="1">
    <source>
        <dbReference type="SAM" id="MobiDB-lite"/>
    </source>
</evidence>
<evidence type="ECO:0008006" key="4">
    <source>
        <dbReference type="Google" id="ProtNLM"/>
    </source>
</evidence>
<reference evidence="3" key="1">
    <citation type="submission" date="2018-01" db="EMBL/GenBank/DDBJ databases">
        <authorList>
            <person name="Alioto T."/>
            <person name="Alioto T."/>
        </authorList>
    </citation>
    <scope>NUCLEOTIDE SEQUENCE [LARGE SCALE GENOMIC DNA]</scope>
</reference>
<dbReference type="OMA" id="FQKPIWF"/>
<organism evidence="2 3">
    <name type="scientific">Drosophila guanche</name>
    <name type="common">Fruit fly</name>
    <dbReference type="NCBI Taxonomy" id="7266"/>
    <lineage>
        <taxon>Eukaryota</taxon>
        <taxon>Metazoa</taxon>
        <taxon>Ecdysozoa</taxon>
        <taxon>Arthropoda</taxon>
        <taxon>Hexapoda</taxon>
        <taxon>Insecta</taxon>
        <taxon>Pterygota</taxon>
        <taxon>Neoptera</taxon>
        <taxon>Endopterygota</taxon>
        <taxon>Diptera</taxon>
        <taxon>Brachycera</taxon>
        <taxon>Muscomorpha</taxon>
        <taxon>Ephydroidea</taxon>
        <taxon>Drosophilidae</taxon>
        <taxon>Drosophila</taxon>
        <taxon>Sophophora</taxon>
    </lineage>
</organism>